<dbReference type="PROSITE" id="PS50011">
    <property type="entry name" value="PROTEIN_KINASE_DOM"/>
    <property type="match status" value="1"/>
</dbReference>
<dbReference type="Gene3D" id="1.10.510.10">
    <property type="entry name" value="Transferase(Phosphotransferase) domain 1"/>
    <property type="match status" value="1"/>
</dbReference>
<dbReference type="GO" id="GO:0009653">
    <property type="term" value="P:anatomical structure morphogenesis"/>
    <property type="evidence" value="ECO:0007669"/>
    <property type="project" value="UniProtKB-ARBA"/>
</dbReference>
<dbReference type="PROSITE" id="PS51285">
    <property type="entry name" value="AGC_KINASE_CTER"/>
    <property type="match status" value="1"/>
</dbReference>
<gene>
    <name evidence="1" type="ORF">SO694_00060124</name>
</gene>
<dbReference type="EMBL" id="JBBJCI010000286">
    <property type="protein sequence ID" value="KAK7236161.1"/>
    <property type="molecule type" value="Genomic_DNA"/>
</dbReference>
<comment type="caution">
    <text evidence="1">The sequence shown here is derived from an EMBL/GenBank/DDBJ whole genome shotgun (WGS) entry which is preliminary data.</text>
</comment>
<keyword evidence="2" id="KW-1185">Reference proteome</keyword>
<dbReference type="Gene3D" id="3.30.200.20">
    <property type="entry name" value="Phosphorylase Kinase, domain 1"/>
    <property type="match status" value="1"/>
</dbReference>
<evidence type="ECO:0000313" key="2">
    <source>
        <dbReference type="Proteomes" id="UP001363151"/>
    </source>
</evidence>
<dbReference type="CDD" id="cd05580">
    <property type="entry name" value="STKc_PKA_like"/>
    <property type="match status" value="1"/>
</dbReference>
<dbReference type="SUPFAM" id="SSF56112">
    <property type="entry name" value="Protein kinase-like (PK-like)"/>
    <property type="match status" value="1"/>
</dbReference>
<reference evidence="1 2" key="1">
    <citation type="submission" date="2024-03" db="EMBL/GenBank/DDBJ databases">
        <title>Aureococcus anophagefferens CCMP1851 and Kratosvirus quantuckense: Draft genome of a second virus-susceptible host strain in the model system.</title>
        <authorList>
            <person name="Chase E."/>
            <person name="Truchon A.R."/>
            <person name="Schepens W."/>
            <person name="Wilhelm S.W."/>
        </authorList>
    </citation>
    <scope>NUCLEOTIDE SEQUENCE [LARGE SCALE GENOMIC DNA]</scope>
    <source>
        <strain evidence="1 2">CCMP1851</strain>
    </source>
</reference>
<dbReference type="PANTHER" id="PTHR24353">
    <property type="entry name" value="CYCLIC NUCLEOTIDE-DEPENDENT PROTEIN KINASE"/>
    <property type="match status" value="1"/>
</dbReference>
<dbReference type="InterPro" id="IPR000719">
    <property type="entry name" value="Prot_kinase_dom"/>
</dbReference>
<dbReference type="InterPro" id="IPR011009">
    <property type="entry name" value="Kinase-like_dom_sf"/>
</dbReference>
<proteinExistence type="predicted"/>
<dbReference type="Proteomes" id="UP001363151">
    <property type="component" value="Unassembled WGS sequence"/>
</dbReference>
<dbReference type="GO" id="GO:0004691">
    <property type="term" value="F:cAMP-dependent protein kinase activity"/>
    <property type="evidence" value="ECO:0007669"/>
    <property type="project" value="TreeGrafter"/>
</dbReference>
<dbReference type="GO" id="GO:0005524">
    <property type="term" value="F:ATP binding"/>
    <property type="evidence" value="ECO:0007669"/>
    <property type="project" value="UniProtKB-UniRule"/>
</dbReference>
<dbReference type="InterPro" id="IPR000961">
    <property type="entry name" value="AGC-kinase_C"/>
</dbReference>
<dbReference type="PANTHER" id="PTHR24353:SF37">
    <property type="entry name" value="CAMP-DEPENDENT PROTEIN KINASE CATALYTIC SUBUNIT PRKX"/>
    <property type="match status" value="1"/>
</dbReference>
<keyword evidence="1" id="KW-0808">Transferase</keyword>
<dbReference type="GO" id="GO:0005952">
    <property type="term" value="C:cAMP-dependent protein kinase complex"/>
    <property type="evidence" value="ECO:0007669"/>
    <property type="project" value="TreeGrafter"/>
</dbReference>
<evidence type="ECO:0000313" key="1">
    <source>
        <dbReference type="EMBL" id="KAK7236161.1"/>
    </source>
</evidence>
<organism evidence="1 2">
    <name type="scientific">Aureococcus anophagefferens</name>
    <name type="common">Harmful bloom alga</name>
    <dbReference type="NCBI Taxonomy" id="44056"/>
    <lineage>
        <taxon>Eukaryota</taxon>
        <taxon>Sar</taxon>
        <taxon>Stramenopiles</taxon>
        <taxon>Ochrophyta</taxon>
        <taxon>Pelagophyceae</taxon>
        <taxon>Pelagomonadales</taxon>
        <taxon>Pelagomonadaceae</taxon>
        <taxon>Aureococcus</taxon>
    </lineage>
</organism>
<accession>A0ABR1FR36</accession>
<protein>
    <submittedName>
        <fullName evidence="1">cAMP-dependent protein kinase</fullName>
    </submittedName>
</protein>
<dbReference type="PROSITE" id="PS00107">
    <property type="entry name" value="PROTEIN_KINASE_ATP"/>
    <property type="match status" value="1"/>
</dbReference>
<dbReference type="KEGG" id="aaf:AURANDRAFT_18403"/>
<dbReference type="InterPro" id="IPR017441">
    <property type="entry name" value="Protein_kinase_ATP_BS"/>
</dbReference>
<keyword evidence="1" id="KW-0418">Kinase</keyword>
<dbReference type="Pfam" id="PF00069">
    <property type="entry name" value="Pkinase"/>
    <property type="match status" value="1"/>
</dbReference>
<name>A0ABR1FR36_AURAN</name>
<sequence length="344" mass="39094">MGLFSKKVQRFGGNPESLPVKRETKTYLLSDFEIFETLGTGTFGRVRLVRSIAENQHYALKIIKKTYVLQMSQLDHIKSEVKLLRLLRHPFIVTLHSNFQDELRLYLLMEFVIGGELYALLRNAGKFHNDRAKYYAAEVVLVLEYLHGMHVAYRALKPENVLIDGAGNVKIIDFGFAKVVHDRTFTPCGTPEYLAPEVITNAGHGRSVDWWALGVLIFEMSAGFPPFFDTTPFGIYERILNGKWDLPATVDGKAAAIVKKLLQIDRTKRLGCGENGAEDLKAHSWFSRTNWDALYYCQCKSPHVPERAGPQDTRHFDRYPDSEPGIEEPLDGKGQALFHDFDTL</sequence>